<dbReference type="Proteomes" id="UP000197098">
    <property type="component" value="Chromosome"/>
</dbReference>
<protein>
    <submittedName>
        <fullName evidence="1">Uncharacterized protein</fullName>
    </submittedName>
</protein>
<dbReference type="EMBL" id="CP022114">
    <property type="protein sequence ID" value="ASG64028.1"/>
    <property type="molecule type" value="Genomic_DNA"/>
</dbReference>
<accession>A0A248KK23</accession>
<evidence type="ECO:0000313" key="2">
    <source>
        <dbReference type="Proteomes" id="UP000197098"/>
    </source>
</evidence>
<gene>
    <name evidence="1" type="ORF">CEW81_19400</name>
</gene>
<dbReference type="AlphaFoldDB" id="A0A248KK23"/>
<proteinExistence type="predicted"/>
<organism evidence="1 2">
    <name type="scientific">Kluyvera genomosp. 3</name>
    <dbReference type="NCBI Taxonomy" id="2774055"/>
    <lineage>
        <taxon>Bacteria</taxon>
        <taxon>Pseudomonadati</taxon>
        <taxon>Pseudomonadota</taxon>
        <taxon>Gammaproteobacteria</taxon>
        <taxon>Enterobacterales</taxon>
        <taxon>Enterobacteriaceae</taxon>
        <taxon>Kluyvera</taxon>
    </lineage>
</organism>
<name>A0A248KK23_9ENTR</name>
<reference evidence="1 2" key="1">
    <citation type="submission" date="2017-06" db="EMBL/GenBank/DDBJ databases">
        <title>Origin of plasmid-mediated fosfomycin resistance gene fosA3.</title>
        <authorList>
            <person name="Ito R."/>
            <person name="Pacey M.P."/>
            <person name="Doi Y."/>
        </authorList>
    </citation>
    <scope>NUCLEOTIDE SEQUENCE [LARGE SCALE GENOMIC DNA]</scope>
    <source>
        <strain evidence="1 2">YDC799</strain>
    </source>
</reference>
<sequence length="119" mass="12340">MANGASVVNNNATGVINLATSASQYSNKGVLLSSSAVLTNDGTINVAATTQSGTTGTPVTTGIEAAQQSTFNHNGMLYIGREAQREGADATNDLRISGTQSVFCYQVVRRITATRPQKS</sequence>
<evidence type="ECO:0000313" key="1">
    <source>
        <dbReference type="EMBL" id="ASG64028.1"/>
    </source>
</evidence>